<feature type="transmembrane region" description="Helical" evidence="1">
    <location>
        <begin position="7"/>
        <end position="25"/>
    </location>
</feature>
<sequence length="56" mass="6717">MKKLRNAFVLTIIYLLISNLGNIFFGVSERFSWTTTLWEGAFFFIFVFLIQSYRKK</sequence>
<keyword evidence="1" id="KW-0472">Membrane</keyword>
<name>R3TMI5_9ENTE</name>
<evidence type="ECO:0000256" key="1">
    <source>
        <dbReference type="SAM" id="Phobius"/>
    </source>
</evidence>
<comment type="caution">
    <text evidence="2">The sequence shown here is derived from an EMBL/GenBank/DDBJ whole genome shotgun (WGS) entry which is preliminary data.</text>
</comment>
<dbReference type="eggNOG" id="ENOG502ZFD3">
    <property type="taxonomic scope" value="Bacteria"/>
</dbReference>
<dbReference type="RefSeq" id="WP_010769246.1">
    <property type="nucleotide sequence ID" value="NZ_ASWE01000001.1"/>
</dbReference>
<dbReference type="AlphaFoldDB" id="R3TMI5"/>
<reference evidence="2 3" key="1">
    <citation type="submission" date="2013-02" db="EMBL/GenBank/DDBJ databases">
        <title>The Genome Sequence of Enterococcus phoeniculicola BAA-412.</title>
        <authorList>
            <consortium name="The Broad Institute Genome Sequencing Platform"/>
            <consortium name="The Broad Institute Genome Sequencing Center for Infectious Disease"/>
            <person name="Earl A.M."/>
            <person name="Gilmore M.S."/>
            <person name="Lebreton F."/>
            <person name="Walker B."/>
            <person name="Young S.K."/>
            <person name="Zeng Q."/>
            <person name="Gargeya S."/>
            <person name="Fitzgerald M."/>
            <person name="Haas B."/>
            <person name="Abouelleil A."/>
            <person name="Alvarado L."/>
            <person name="Arachchi H.M."/>
            <person name="Berlin A.M."/>
            <person name="Chapman S.B."/>
            <person name="Dewar J."/>
            <person name="Goldberg J."/>
            <person name="Griggs A."/>
            <person name="Gujja S."/>
            <person name="Hansen M."/>
            <person name="Howarth C."/>
            <person name="Imamovic A."/>
            <person name="Larimer J."/>
            <person name="McCowan C."/>
            <person name="Murphy C."/>
            <person name="Neiman D."/>
            <person name="Pearson M."/>
            <person name="Priest M."/>
            <person name="Roberts A."/>
            <person name="Saif S."/>
            <person name="Shea T."/>
            <person name="Sisk P."/>
            <person name="Sykes S."/>
            <person name="Wortman J."/>
            <person name="Nusbaum C."/>
            <person name="Birren B."/>
        </authorList>
    </citation>
    <scope>NUCLEOTIDE SEQUENCE [LARGE SCALE GENOMIC DNA]</scope>
    <source>
        <strain evidence="2 3">ATCC BAA-412</strain>
    </source>
</reference>
<gene>
    <name evidence="2" type="ORF">UC3_02609</name>
</gene>
<dbReference type="Proteomes" id="UP000013785">
    <property type="component" value="Unassembled WGS sequence"/>
</dbReference>
<evidence type="ECO:0000313" key="2">
    <source>
        <dbReference type="EMBL" id="EOL42258.1"/>
    </source>
</evidence>
<dbReference type="HOGENOM" id="CLU_3007104_0_0_9"/>
<keyword evidence="3" id="KW-1185">Reference proteome</keyword>
<keyword evidence="1" id="KW-1133">Transmembrane helix</keyword>
<organism evidence="2 3">
    <name type="scientific">Enterococcus phoeniculicola ATCC BAA-412</name>
    <dbReference type="NCBI Taxonomy" id="1158610"/>
    <lineage>
        <taxon>Bacteria</taxon>
        <taxon>Bacillati</taxon>
        <taxon>Bacillota</taxon>
        <taxon>Bacilli</taxon>
        <taxon>Lactobacillales</taxon>
        <taxon>Enterococcaceae</taxon>
        <taxon>Enterococcus</taxon>
    </lineage>
</organism>
<keyword evidence="1" id="KW-0812">Transmembrane</keyword>
<proteinExistence type="predicted"/>
<dbReference type="EMBL" id="AJAT01000017">
    <property type="protein sequence ID" value="EOL42258.1"/>
    <property type="molecule type" value="Genomic_DNA"/>
</dbReference>
<dbReference type="PATRIC" id="fig|1158610.3.peg.2590"/>
<accession>R3TMI5</accession>
<protein>
    <submittedName>
        <fullName evidence="2">Uncharacterized protein</fullName>
    </submittedName>
</protein>
<feature type="transmembrane region" description="Helical" evidence="1">
    <location>
        <begin position="31"/>
        <end position="50"/>
    </location>
</feature>
<evidence type="ECO:0000313" key="3">
    <source>
        <dbReference type="Proteomes" id="UP000013785"/>
    </source>
</evidence>
<dbReference type="STRING" id="154621.RV11_GL001687"/>